<name>A0A9P7AWV4_9HELO</name>
<dbReference type="Pfam" id="PF00172">
    <property type="entry name" value="Zn_clus"/>
    <property type="match status" value="1"/>
</dbReference>
<sequence length="757" mass="85454">MEVKAEPEAKRVSRPRSPLKPPRKRKRIVISCTECHRRKQKCDRSFPCANCVARNKQSSCHYENESARKAQLLEESANGSSDDGATGPLGVIRLESESAAQVSAFGYAKSNGNNNTTLGIFRKIENYDADPTSMVSKYTTNGVDNSGIREKYKSLVRQLPSKPFVEKLLETFFKEVNNQYYSLDEDIFRDHLKNWNSLPFSTLNKGPLELSGDLQFFPALLFQCLALSLQFQPFEYDPSLDSLKYAAGMSFDDLANDYSESSVSLMTLLGKRHTTLITVQTGFLRTSFLKNTGMVPESWHSLSQTIRDAQEIGLHKRSIERRKAEETPGDALESLWNEQLRRRVWLIISLWDIHMALVLGRPATIDNRDGKPPFPIDAPIPKNRREVAPAPRTESDPPTSLSVLLWTCELFAPLWDIFNLEKEDPHQNDFAKVEKMHVLIKQISLHCPPYFRAQNPDTTWDDHPDCYWLPRARIAFQNNAAFTIMALHRPYIFTNSSSRTLALRAGLDILRAQRAYFDLITYTDYKMFSLVLNTFDAIILVAAIYILHPFENREDLDDALQHFEWAMERFHVMEDRHSMAKAALGVLKAIHVRLKKALIPTNVVSKPQAALISKSPDSVSTNTETYFTPPNRGTLSTPNQSVSGDSTNTSLNNSSYTQPTISNLTEPLPTPGWEAFSGNMSIPENFDFSSMAPLQPMHDLLYNDLSGIGDSQLVDPQLSGIGAGGMFDPNVASNGMWQFEGDFGNDSFWGFMNNYNP</sequence>
<dbReference type="EMBL" id="VNKQ01000009">
    <property type="protein sequence ID" value="KAG0648747.1"/>
    <property type="molecule type" value="Genomic_DNA"/>
</dbReference>
<dbReference type="CDD" id="cd12148">
    <property type="entry name" value="fungal_TF_MHR"/>
    <property type="match status" value="1"/>
</dbReference>
<dbReference type="SMART" id="SM00066">
    <property type="entry name" value="GAL4"/>
    <property type="match status" value="1"/>
</dbReference>
<evidence type="ECO:0000313" key="7">
    <source>
        <dbReference type="Proteomes" id="UP000785200"/>
    </source>
</evidence>
<dbReference type="PANTHER" id="PTHR31001">
    <property type="entry name" value="UNCHARACTERIZED TRANSCRIPTIONAL REGULATORY PROTEIN"/>
    <property type="match status" value="1"/>
</dbReference>
<dbReference type="InterPro" id="IPR001138">
    <property type="entry name" value="Zn2Cys6_DnaBD"/>
</dbReference>
<evidence type="ECO:0000256" key="1">
    <source>
        <dbReference type="ARBA" id="ARBA00004123"/>
    </source>
</evidence>
<feature type="domain" description="Zn(2)-C6 fungal-type" evidence="5">
    <location>
        <begin position="31"/>
        <end position="62"/>
    </location>
</feature>
<feature type="compositionally biased region" description="Low complexity" evidence="4">
    <location>
        <begin position="646"/>
        <end position="657"/>
    </location>
</feature>
<dbReference type="OrthoDB" id="424974at2759"/>
<accession>A0A9P7AWV4</accession>
<dbReference type="InterPro" id="IPR050613">
    <property type="entry name" value="Sec_Metabolite_Reg"/>
</dbReference>
<dbReference type="GO" id="GO:0003677">
    <property type="term" value="F:DNA binding"/>
    <property type="evidence" value="ECO:0007669"/>
    <property type="project" value="InterPro"/>
</dbReference>
<dbReference type="Pfam" id="PF04082">
    <property type="entry name" value="Fungal_trans"/>
    <property type="match status" value="1"/>
</dbReference>
<organism evidence="6 7">
    <name type="scientific">Hyphodiscus hymeniophilus</name>
    <dbReference type="NCBI Taxonomy" id="353542"/>
    <lineage>
        <taxon>Eukaryota</taxon>
        <taxon>Fungi</taxon>
        <taxon>Dikarya</taxon>
        <taxon>Ascomycota</taxon>
        <taxon>Pezizomycotina</taxon>
        <taxon>Leotiomycetes</taxon>
        <taxon>Helotiales</taxon>
        <taxon>Hyphodiscaceae</taxon>
        <taxon>Hyphodiscus</taxon>
    </lineage>
</organism>
<comment type="subcellular location">
    <subcellularLocation>
        <location evidence="1">Nucleus</location>
    </subcellularLocation>
</comment>
<dbReference type="PROSITE" id="PS50048">
    <property type="entry name" value="ZN2_CY6_FUNGAL_2"/>
    <property type="match status" value="1"/>
</dbReference>
<evidence type="ECO:0000313" key="6">
    <source>
        <dbReference type="EMBL" id="KAG0648747.1"/>
    </source>
</evidence>
<dbReference type="CDD" id="cd00067">
    <property type="entry name" value="GAL4"/>
    <property type="match status" value="1"/>
</dbReference>
<evidence type="ECO:0000256" key="3">
    <source>
        <dbReference type="ARBA" id="ARBA00023242"/>
    </source>
</evidence>
<dbReference type="GO" id="GO:0006351">
    <property type="term" value="P:DNA-templated transcription"/>
    <property type="evidence" value="ECO:0007669"/>
    <property type="project" value="InterPro"/>
</dbReference>
<gene>
    <name evidence="6" type="ORF">D0Z07_4768</name>
</gene>
<dbReference type="GO" id="GO:0008270">
    <property type="term" value="F:zinc ion binding"/>
    <property type="evidence" value="ECO:0007669"/>
    <property type="project" value="InterPro"/>
</dbReference>
<protein>
    <submittedName>
        <fullName evidence="6">Multidrug resistance regulator 1</fullName>
    </submittedName>
</protein>
<comment type="caution">
    <text evidence="6">The sequence shown here is derived from an EMBL/GenBank/DDBJ whole genome shotgun (WGS) entry which is preliminary data.</text>
</comment>
<proteinExistence type="predicted"/>
<dbReference type="SUPFAM" id="SSF57701">
    <property type="entry name" value="Zn2/Cys6 DNA-binding domain"/>
    <property type="match status" value="1"/>
</dbReference>
<dbReference type="GO" id="GO:0005634">
    <property type="term" value="C:nucleus"/>
    <property type="evidence" value="ECO:0007669"/>
    <property type="project" value="UniProtKB-SubCell"/>
</dbReference>
<keyword evidence="7" id="KW-1185">Reference proteome</keyword>
<dbReference type="Gene3D" id="4.10.240.10">
    <property type="entry name" value="Zn(2)-C6 fungal-type DNA-binding domain"/>
    <property type="match status" value="1"/>
</dbReference>
<reference evidence="6" key="1">
    <citation type="submission" date="2019-07" db="EMBL/GenBank/DDBJ databases">
        <title>Hyphodiscus hymeniophilus genome sequencing and assembly.</title>
        <authorList>
            <person name="Kramer G."/>
            <person name="Nodwell J."/>
        </authorList>
    </citation>
    <scope>NUCLEOTIDE SEQUENCE</scope>
    <source>
        <strain evidence="6">ATCC 34498</strain>
    </source>
</reference>
<dbReference type="SMART" id="SM00906">
    <property type="entry name" value="Fungal_trans"/>
    <property type="match status" value="1"/>
</dbReference>
<evidence type="ECO:0000256" key="4">
    <source>
        <dbReference type="SAM" id="MobiDB-lite"/>
    </source>
</evidence>
<dbReference type="InterPro" id="IPR036864">
    <property type="entry name" value="Zn2-C6_fun-type_DNA-bd_sf"/>
</dbReference>
<dbReference type="InterPro" id="IPR007219">
    <property type="entry name" value="XnlR_reg_dom"/>
</dbReference>
<dbReference type="AlphaFoldDB" id="A0A9P7AWV4"/>
<evidence type="ECO:0000256" key="2">
    <source>
        <dbReference type="ARBA" id="ARBA00022723"/>
    </source>
</evidence>
<dbReference type="GO" id="GO:0000981">
    <property type="term" value="F:DNA-binding transcription factor activity, RNA polymerase II-specific"/>
    <property type="evidence" value="ECO:0007669"/>
    <property type="project" value="InterPro"/>
</dbReference>
<feature type="region of interest" description="Disordered" evidence="4">
    <location>
        <begin position="368"/>
        <end position="397"/>
    </location>
</feature>
<feature type="region of interest" description="Disordered" evidence="4">
    <location>
        <begin position="614"/>
        <end position="668"/>
    </location>
</feature>
<feature type="region of interest" description="Disordered" evidence="4">
    <location>
        <begin position="1"/>
        <end position="25"/>
    </location>
</feature>
<dbReference type="PANTHER" id="PTHR31001:SF87">
    <property type="entry name" value="COL-21"/>
    <property type="match status" value="1"/>
</dbReference>
<feature type="compositionally biased region" description="Polar residues" evidence="4">
    <location>
        <begin position="615"/>
        <end position="645"/>
    </location>
</feature>
<feature type="compositionally biased region" description="Basic and acidic residues" evidence="4">
    <location>
        <begin position="1"/>
        <end position="11"/>
    </location>
</feature>
<keyword evidence="3" id="KW-0539">Nucleus</keyword>
<dbReference type="PROSITE" id="PS00463">
    <property type="entry name" value="ZN2_CY6_FUNGAL_1"/>
    <property type="match status" value="1"/>
</dbReference>
<dbReference type="Proteomes" id="UP000785200">
    <property type="component" value="Unassembled WGS sequence"/>
</dbReference>
<keyword evidence="2" id="KW-0479">Metal-binding</keyword>
<evidence type="ECO:0000259" key="5">
    <source>
        <dbReference type="PROSITE" id="PS50048"/>
    </source>
</evidence>